<comment type="caution">
    <text evidence="3">The sequence shown here is derived from an EMBL/GenBank/DDBJ whole genome shotgun (WGS) entry which is preliminary data.</text>
</comment>
<feature type="domain" description="HMA" evidence="2">
    <location>
        <begin position="26"/>
        <end position="92"/>
    </location>
</feature>
<protein>
    <submittedName>
        <fullName evidence="3">Cation transporter</fullName>
    </submittedName>
</protein>
<dbReference type="Proteomes" id="UP000605676">
    <property type="component" value="Unassembled WGS sequence"/>
</dbReference>
<reference evidence="3 4" key="1">
    <citation type="submission" date="2021-01" db="EMBL/GenBank/DDBJ databases">
        <title>Carboxyliciviraga sp.nov., isolated from coastal sediments.</title>
        <authorList>
            <person name="Lu D."/>
            <person name="Zhang T."/>
        </authorList>
    </citation>
    <scope>NUCLEOTIDE SEQUENCE [LARGE SCALE GENOMIC DNA]</scope>
    <source>
        <strain evidence="3 4">N1Y132</strain>
    </source>
</reference>
<sequence length="112" mass="12767">MKKLLVVAMLTMLVVNTFADEKKKKVSEVTYKVEMDCQSCVNKITKNIPFEKGVKDLNVDMEGQTVTVKYREDKTTKENLVKAFEKLDFKAEELKEGECSSQKKKCCSGCKN</sequence>
<feature type="signal peptide" evidence="1">
    <location>
        <begin position="1"/>
        <end position="19"/>
    </location>
</feature>
<dbReference type="Gene3D" id="3.30.70.100">
    <property type="match status" value="1"/>
</dbReference>
<evidence type="ECO:0000259" key="2">
    <source>
        <dbReference type="PROSITE" id="PS50846"/>
    </source>
</evidence>
<proteinExistence type="predicted"/>
<evidence type="ECO:0000313" key="3">
    <source>
        <dbReference type="EMBL" id="MBK3517413.1"/>
    </source>
</evidence>
<dbReference type="PROSITE" id="PS50846">
    <property type="entry name" value="HMA_2"/>
    <property type="match status" value="1"/>
</dbReference>
<gene>
    <name evidence="3" type="ORF">JIV24_08710</name>
</gene>
<dbReference type="SUPFAM" id="SSF55008">
    <property type="entry name" value="HMA, heavy metal-associated domain"/>
    <property type="match status" value="1"/>
</dbReference>
<dbReference type="InterPro" id="IPR036163">
    <property type="entry name" value="HMA_dom_sf"/>
</dbReference>
<evidence type="ECO:0000256" key="1">
    <source>
        <dbReference type="SAM" id="SignalP"/>
    </source>
</evidence>
<dbReference type="CDD" id="cd00371">
    <property type="entry name" value="HMA"/>
    <property type="match status" value="1"/>
</dbReference>
<evidence type="ECO:0000313" key="4">
    <source>
        <dbReference type="Proteomes" id="UP000605676"/>
    </source>
</evidence>
<organism evidence="3 4">
    <name type="scientific">Carboxylicivirga marina</name>
    <dbReference type="NCBI Taxonomy" id="2800988"/>
    <lineage>
        <taxon>Bacteria</taxon>
        <taxon>Pseudomonadati</taxon>
        <taxon>Bacteroidota</taxon>
        <taxon>Bacteroidia</taxon>
        <taxon>Marinilabiliales</taxon>
        <taxon>Marinilabiliaceae</taxon>
        <taxon>Carboxylicivirga</taxon>
    </lineage>
</organism>
<name>A0ABS1HID1_9BACT</name>
<feature type="chain" id="PRO_5045794380" evidence="1">
    <location>
        <begin position="20"/>
        <end position="112"/>
    </location>
</feature>
<dbReference type="RefSeq" id="WP_200464642.1">
    <property type="nucleotide sequence ID" value="NZ_JAENRR010000015.1"/>
</dbReference>
<accession>A0ABS1HID1</accession>
<dbReference type="Pfam" id="PF00403">
    <property type="entry name" value="HMA"/>
    <property type="match status" value="1"/>
</dbReference>
<dbReference type="EMBL" id="JAENRR010000015">
    <property type="protein sequence ID" value="MBK3517413.1"/>
    <property type="molecule type" value="Genomic_DNA"/>
</dbReference>
<dbReference type="InterPro" id="IPR006121">
    <property type="entry name" value="HMA_dom"/>
</dbReference>
<keyword evidence="4" id="KW-1185">Reference proteome</keyword>
<keyword evidence="1" id="KW-0732">Signal</keyword>